<reference evidence="1 2" key="1">
    <citation type="submission" date="2020-07" db="EMBL/GenBank/DDBJ databases">
        <title>Genomic Encyclopedia of Type Strains, Phase IV (KMG-IV): sequencing the most valuable type-strain genomes for metagenomic binning, comparative biology and taxonomic classification.</title>
        <authorList>
            <person name="Goeker M."/>
        </authorList>
    </citation>
    <scope>NUCLEOTIDE SEQUENCE [LARGE SCALE GENOMIC DNA]</scope>
    <source>
        <strain evidence="1 2">DSM 17721</strain>
    </source>
</reference>
<evidence type="ECO:0000313" key="2">
    <source>
        <dbReference type="Proteomes" id="UP000525298"/>
    </source>
</evidence>
<name>A0A7W0CBU1_9BACT</name>
<proteinExistence type="predicted"/>
<dbReference type="EMBL" id="JACDUS010000012">
    <property type="protein sequence ID" value="MBA2882789.1"/>
    <property type="molecule type" value="Genomic_DNA"/>
</dbReference>
<protein>
    <submittedName>
        <fullName evidence="1">Uncharacterized protein</fullName>
    </submittedName>
</protein>
<gene>
    <name evidence="1" type="ORF">HNR65_003144</name>
</gene>
<evidence type="ECO:0000313" key="1">
    <source>
        <dbReference type="EMBL" id="MBA2882789.1"/>
    </source>
</evidence>
<sequence>MYIKFTYWMDEKNFKDIRKELEKKDIFPAAAKKTVCLPLSSKIPFGYIPPTAWSKFDLCRRQLSWYFASKFAGQYLLIAEKPLTQFGLDLLPETTIKKAKFRPKHLPDNETIKRLAEKEGFKHYCPPEFLDIGSMDEKMKDRWMKIMGVRGITYDEVFVEQCANHANFIEPEYFLDTANGIAPYSIGKTSKVCSACLEFFNIIGSKYKNKYVVPCPGAVLFGGMSVNKYYFVSSSQ</sequence>
<dbReference type="Proteomes" id="UP000525298">
    <property type="component" value="Unassembled WGS sequence"/>
</dbReference>
<keyword evidence="2" id="KW-1185">Reference proteome</keyword>
<dbReference type="AlphaFoldDB" id="A0A7W0CBU1"/>
<comment type="caution">
    <text evidence="1">The sequence shown here is derived from an EMBL/GenBank/DDBJ whole genome shotgun (WGS) entry which is preliminary data.</text>
</comment>
<organism evidence="1 2">
    <name type="scientific">Desulfosalsimonas propionicica</name>
    <dbReference type="NCBI Taxonomy" id="332175"/>
    <lineage>
        <taxon>Bacteria</taxon>
        <taxon>Pseudomonadati</taxon>
        <taxon>Thermodesulfobacteriota</taxon>
        <taxon>Desulfobacteria</taxon>
        <taxon>Desulfobacterales</taxon>
        <taxon>Desulfosalsimonadaceae</taxon>
        <taxon>Desulfosalsimonas</taxon>
    </lineage>
</organism>
<accession>A0A7W0CBU1</accession>
<dbReference type="RefSeq" id="WP_181552410.1">
    <property type="nucleotide sequence ID" value="NZ_JACDUS010000012.1"/>
</dbReference>